<keyword evidence="1" id="KW-0812">Transmembrane</keyword>
<organism evidence="3 4">
    <name type="scientific">Tritrichomonas musculus</name>
    <dbReference type="NCBI Taxonomy" id="1915356"/>
    <lineage>
        <taxon>Eukaryota</taxon>
        <taxon>Metamonada</taxon>
        <taxon>Parabasalia</taxon>
        <taxon>Tritrichomonadida</taxon>
        <taxon>Tritrichomonadidae</taxon>
        <taxon>Tritrichomonas</taxon>
    </lineage>
</organism>
<proteinExistence type="predicted"/>
<feature type="transmembrane region" description="Helical" evidence="1">
    <location>
        <begin position="243"/>
        <end position="265"/>
    </location>
</feature>
<comment type="caution">
    <text evidence="3">The sequence shown here is derived from an EMBL/GenBank/DDBJ whole genome shotgun (WGS) entry which is preliminary data.</text>
</comment>
<gene>
    <name evidence="3" type="ORF">M9Y10_002368</name>
    <name evidence="2" type="ORF">M9Y10_019418</name>
</gene>
<evidence type="ECO:0000313" key="2">
    <source>
        <dbReference type="EMBL" id="KAK8835042.1"/>
    </source>
</evidence>
<keyword evidence="1" id="KW-1133">Transmembrane helix</keyword>
<feature type="transmembrane region" description="Helical" evidence="1">
    <location>
        <begin position="87"/>
        <end position="108"/>
    </location>
</feature>
<feature type="transmembrane region" description="Helical" evidence="1">
    <location>
        <begin position="47"/>
        <end position="67"/>
    </location>
</feature>
<feature type="transmembrane region" description="Helical" evidence="1">
    <location>
        <begin position="150"/>
        <end position="171"/>
    </location>
</feature>
<feature type="transmembrane region" description="Helical" evidence="1">
    <location>
        <begin position="215"/>
        <end position="237"/>
    </location>
</feature>
<protein>
    <submittedName>
        <fullName evidence="3">Uncharacterized protein</fullName>
    </submittedName>
</protein>
<feature type="transmembrane region" description="Helical" evidence="1">
    <location>
        <begin position="15"/>
        <end position="40"/>
    </location>
</feature>
<dbReference type="EMBL" id="JAPFFF010000246">
    <property type="protein sequence ID" value="KAK8835042.1"/>
    <property type="molecule type" value="Genomic_DNA"/>
</dbReference>
<dbReference type="EMBL" id="JAPFFF010000001">
    <property type="protein sequence ID" value="KAK8900045.1"/>
    <property type="molecule type" value="Genomic_DNA"/>
</dbReference>
<name>A0ABR2L9M1_9EUKA</name>
<accession>A0ABR2L9M1</accession>
<evidence type="ECO:0000313" key="3">
    <source>
        <dbReference type="EMBL" id="KAK8900045.1"/>
    </source>
</evidence>
<reference evidence="3 4" key="1">
    <citation type="submission" date="2024-04" db="EMBL/GenBank/DDBJ databases">
        <title>Tritrichomonas musculus Genome.</title>
        <authorList>
            <person name="Alves-Ferreira E."/>
            <person name="Grigg M."/>
            <person name="Lorenzi H."/>
            <person name="Galac M."/>
        </authorList>
    </citation>
    <scope>NUCLEOTIDE SEQUENCE [LARGE SCALE GENOMIC DNA]</scope>
    <source>
        <strain evidence="3 4">EAF2021</strain>
    </source>
</reference>
<sequence length="281" mass="32060">MEDDTIGSNRCFRGISFILFPLLTNLSLLLFMCFSINLYIPSSDARNVLGIISIFVYYLGCLILFFAYGRSTSGLHELFGHNVNSCIVIILIITYPIFFLFWLPYLIYQLLLYSGTPKALWEKVFAETAFSLENLYPELNKNGCTLFGRYLYIGIPFFLFALIYVLIIVFFTPVWYYILSPFGLGTFGICLFVSLRFPHSTESDLSERAHRSYRWGVFIHVFTLALPCVLLSCIYLATAGAHWYAILMLVCSGLHFVVNVVPSTIEVCRGGRRGTLSNQYL</sequence>
<keyword evidence="1" id="KW-0472">Membrane</keyword>
<keyword evidence="4" id="KW-1185">Reference proteome</keyword>
<evidence type="ECO:0000313" key="4">
    <source>
        <dbReference type="Proteomes" id="UP001470230"/>
    </source>
</evidence>
<evidence type="ECO:0000256" key="1">
    <source>
        <dbReference type="SAM" id="Phobius"/>
    </source>
</evidence>
<feature type="transmembrane region" description="Helical" evidence="1">
    <location>
        <begin position="177"/>
        <end position="195"/>
    </location>
</feature>
<dbReference type="Proteomes" id="UP001470230">
    <property type="component" value="Unassembled WGS sequence"/>
</dbReference>